<proteinExistence type="predicted"/>
<dbReference type="Gene3D" id="2.60.40.420">
    <property type="entry name" value="Cupredoxins - blue copper proteins"/>
    <property type="match status" value="1"/>
</dbReference>
<dbReference type="EMBL" id="KZ613913">
    <property type="protein sequence ID" value="PMD50859.1"/>
    <property type="molecule type" value="Genomic_DNA"/>
</dbReference>
<reference evidence="2 3" key="1">
    <citation type="submission" date="2016-04" db="EMBL/GenBank/DDBJ databases">
        <title>A degradative enzymes factory behind the ericoid mycorrhizal symbiosis.</title>
        <authorList>
            <consortium name="DOE Joint Genome Institute"/>
            <person name="Martino E."/>
            <person name="Morin E."/>
            <person name="Grelet G."/>
            <person name="Kuo A."/>
            <person name="Kohler A."/>
            <person name="Daghino S."/>
            <person name="Barry K."/>
            <person name="Choi C."/>
            <person name="Cichocki N."/>
            <person name="Clum A."/>
            <person name="Copeland A."/>
            <person name="Hainaut M."/>
            <person name="Haridas S."/>
            <person name="Labutti K."/>
            <person name="Lindquist E."/>
            <person name="Lipzen A."/>
            <person name="Khouja H.-R."/>
            <person name="Murat C."/>
            <person name="Ohm R."/>
            <person name="Olson A."/>
            <person name="Spatafora J."/>
            <person name="Veneault-Fourrey C."/>
            <person name="Henrissat B."/>
            <person name="Grigoriev I."/>
            <person name="Martin F."/>
            <person name="Perotto S."/>
        </authorList>
    </citation>
    <scope>NUCLEOTIDE SEQUENCE [LARGE SCALE GENOMIC DNA]</scope>
    <source>
        <strain evidence="2 3">E</strain>
    </source>
</reference>
<dbReference type="InterPro" id="IPR008972">
    <property type="entry name" value="Cupredoxin"/>
</dbReference>
<feature type="domain" description="Plastocyanin-like" evidence="1">
    <location>
        <begin position="12"/>
        <end position="56"/>
    </location>
</feature>
<dbReference type="Pfam" id="PF00394">
    <property type="entry name" value="Cu-oxidase"/>
    <property type="match status" value="1"/>
</dbReference>
<dbReference type="GeneID" id="36595704"/>
<evidence type="ECO:0000259" key="1">
    <source>
        <dbReference type="Pfam" id="PF00394"/>
    </source>
</evidence>
<dbReference type="Proteomes" id="UP000235371">
    <property type="component" value="Unassembled WGS sequence"/>
</dbReference>
<evidence type="ECO:0000313" key="3">
    <source>
        <dbReference type="Proteomes" id="UP000235371"/>
    </source>
</evidence>
<dbReference type="AlphaFoldDB" id="A0A2J6SJB5"/>
<name>A0A2J6SJB5_9HELO</name>
<sequence>MHSRLARCIWDQRVTVTIDASQAIGNYWMNVSFSNTFGCGTSNNPTPAAIFSYIGANNSLPTNPGATPPDSLCADNMNLVPIVKRTAPLSAFDALQDNLFVNFVTDGTTSKVFWQANGSSI</sequence>
<gene>
    <name evidence="2" type="ORF">K444DRAFT_670459</name>
</gene>
<evidence type="ECO:0000313" key="2">
    <source>
        <dbReference type="EMBL" id="PMD50859.1"/>
    </source>
</evidence>
<keyword evidence="3" id="KW-1185">Reference proteome</keyword>
<protein>
    <recommendedName>
        <fullName evidence="1">Plastocyanin-like domain-containing protein</fullName>
    </recommendedName>
</protein>
<dbReference type="STRING" id="1095630.A0A2J6SJB5"/>
<accession>A0A2J6SJB5</accession>
<dbReference type="InParanoid" id="A0A2J6SJB5"/>
<dbReference type="RefSeq" id="XP_024727763.1">
    <property type="nucleotide sequence ID" value="XM_024887628.1"/>
</dbReference>
<dbReference type="InterPro" id="IPR001117">
    <property type="entry name" value="Cu-oxidase_2nd"/>
</dbReference>
<organism evidence="2 3">
    <name type="scientific">Hyaloscypha bicolor E</name>
    <dbReference type="NCBI Taxonomy" id="1095630"/>
    <lineage>
        <taxon>Eukaryota</taxon>
        <taxon>Fungi</taxon>
        <taxon>Dikarya</taxon>
        <taxon>Ascomycota</taxon>
        <taxon>Pezizomycotina</taxon>
        <taxon>Leotiomycetes</taxon>
        <taxon>Helotiales</taxon>
        <taxon>Hyaloscyphaceae</taxon>
        <taxon>Hyaloscypha</taxon>
        <taxon>Hyaloscypha bicolor</taxon>
    </lineage>
</organism>